<evidence type="ECO:0000256" key="4">
    <source>
        <dbReference type="SAM" id="Phobius"/>
    </source>
</evidence>
<dbReference type="PROSITE" id="PS00622">
    <property type="entry name" value="HTH_LUXR_1"/>
    <property type="match status" value="1"/>
</dbReference>
<dbReference type="CDD" id="cd06170">
    <property type="entry name" value="LuxR_C_like"/>
    <property type="match status" value="1"/>
</dbReference>
<feature type="transmembrane region" description="Helical" evidence="4">
    <location>
        <begin position="139"/>
        <end position="156"/>
    </location>
</feature>
<keyword evidence="7" id="KW-1185">Reference proteome</keyword>
<dbReference type="PROSITE" id="PS50043">
    <property type="entry name" value="HTH_LUXR_2"/>
    <property type="match status" value="1"/>
</dbReference>
<evidence type="ECO:0000256" key="1">
    <source>
        <dbReference type="ARBA" id="ARBA00023015"/>
    </source>
</evidence>
<feature type="transmembrane region" description="Helical" evidence="4">
    <location>
        <begin position="204"/>
        <end position="226"/>
    </location>
</feature>
<feature type="transmembrane region" description="Helical" evidence="4">
    <location>
        <begin position="110"/>
        <end position="127"/>
    </location>
</feature>
<keyword evidence="4" id="KW-0812">Transmembrane</keyword>
<gene>
    <name evidence="6" type="ORF">QNJ86_00825</name>
</gene>
<dbReference type="InterPro" id="IPR036388">
    <property type="entry name" value="WH-like_DNA-bd_sf"/>
</dbReference>
<feature type="transmembrane region" description="Helical" evidence="4">
    <location>
        <begin position="49"/>
        <end position="69"/>
    </location>
</feature>
<reference evidence="6 7" key="1">
    <citation type="submission" date="2023-05" db="EMBL/GenBank/DDBJ databases">
        <title>Gordonibacter KGMB12511T sp. nov., isolated from faeces of healthy Korean.</title>
        <authorList>
            <person name="Kim H.S."/>
            <person name="Kim J.-S."/>
            <person name="Suh M.K."/>
            <person name="Eom M.K."/>
            <person name="Do H.E."/>
            <person name="Lee J.-S."/>
        </authorList>
    </citation>
    <scope>NUCLEOTIDE SEQUENCE [LARGE SCALE GENOMIC DNA]</scope>
    <source>
        <strain evidence="6 7">KGMB12511</strain>
    </source>
</reference>
<proteinExistence type="predicted"/>
<keyword evidence="4" id="KW-0472">Membrane</keyword>
<dbReference type="Pfam" id="PF00196">
    <property type="entry name" value="GerE"/>
    <property type="match status" value="1"/>
</dbReference>
<feature type="domain" description="HTH luxR-type" evidence="5">
    <location>
        <begin position="401"/>
        <end position="466"/>
    </location>
</feature>
<comment type="caution">
    <text evidence="6">The sequence shown here is derived from an EMBL/GenBank/DDBJ whole genome shotgun (WGS) entry which is preliminary data.</text>
</comment>
<dbReference type="InterPro" id="IPR000792">
    <property type="entry name" value="Tscrpt_reg_LuxR_C"/>
</dbReference>
<feature type="transmembrane region" description="Helical" evidence="4">
    <location>
        <begin position="81"/>
        <end position="104"/>
    </location>
</feature>
<dbReference type="SUPFAM" id="SSF46894">
    <property type="entry name" value="C-terminal effector domain of the bipartite response regulators"/>
    <property type="match status" value="1"/>
</dbReference>
<evidence type="ECO:0000256" key="2">
    <source>
        <dbReference type="ARBA" id="ARBA00023125"/>
    </source>
</evidence>
<keyword evidence="1" id="KW-0805">Transcription regulation</keyword>
<dbReference type="PRINTS" id="PR00038">
    <property type="entry name" value="HTHLUXR"/>
</dbReference>
<name>A0ABT7DII5_9ACTN</name>
<dbReference type="SMART" id="SM00421">
    <property type="entry name" value="HTH_LUXR"/>
    <property type="match status" value="1"/>
</dbReference>
<evidence type="ECO:0000313" key="7">
    <source>
        <dbReference type="Proteomes" id="UP001232750"/>
    </source>
</evidence>
<feature type="transmembrane region" description="Helical" evidence="4">
    <location>
        <begin position="162"/>
        <end position="183"/>
    </location>
</feature>
<dbReference type="PANTHER" id="PTHR44688:SF16">
    <property type="entry name" value="DNA-BINDING TRANSCRIPTIONAL ACTIVATOR DEVR_DOSR"/>
    <property type="match status" value="1"/>
</dbReference>
<feature type="transmembrane region" description="Helical" evidence="4">
    <location>
        <begin position="350"/>
        <end position="371"/>
    </location>
</feature>
<dbReference type="PANTHER" id="PTHR44688">
    <property type="entry name" value="DNA-BINDING TRANSCRIPTIONAL ACTIVATOR DEVR_DOSR"/>
    <property type="match status" value="1"/>
</dbReference>
<protein>
    <submittedName>
        <fullName evidence="6">Helix-turn-helix transcriptional regulator</fullName>
    </submittedName>
</protein>
<dbReference type="Proteomes" id="UP001232750">
    <property type="component" value="Unassembled WGS sequence"/>
</dbReference>
<evidence type="ECO:0000259" key="5">
    <source>
        <dbReference type="PROSITE" id="PS50043"/>
    </source>
</evidence>
<keyword evidence="3" id="KW-0804">Transcription</keyword>
<sequence>MVTSLFNHWPSSDAVLGAVGSGTAVVFNYVVFFGRIFTFYDGGSALLQAAGPAVGVVCQVLTYAALYIFSDKVSRIDYRIFVLLAVCLMCASLIGAFFFSDMFVSPVFDFLLYACFGIGLALQLVGWTDYSWCVRGPELIVVALLFFCAIAFELLLHSSADAHSRVLICIASTFFMALAFISSRQNGETHIFISKSESNESVNLNYGSLFSYATTGFAIALVAVLLCEYTSIGLMLFASAALAVAITGAVVVCLGYGRFLLQGPIERVTFPELIAFLLISLFFDGYVRLALVWFVVFLLLLRDLARIVNLYVLGSEFGIQTLNLSLKVSLPLALGFLFGLLIPALFPQLYMVNVVILVCALCFAIAIVPYGSDALTMPDTKPEKAATGDSEKGCWKKACDQMSEEAHLTPREREVFLLLSHGRSSLVISRELHVAVTTVKTHTSNIYRKFDVTTQQDLIDLLDDRRVQIGKENSEPKQRL</sequence>
<dbReference type="Gene3D" id="1.10.10.10">
    <property type="entry name" value="Winged helix-like DNA-binding domain superfamily/Winged helix DNA-binding domain"/>
    <property type="match status" value="1"/>
</dbReference>
<feature type="transmembrane region" description="Helical" evidence="4">
    <location>
        <begin position="324"/>
        <end position="344"/>
    </location>
</feature>
<dbReference type="RefSeq" id="WP_283830666.1">
    <property type="nucleotide sequence ID" value="NZ_JASJEU010000003.1"/>
</dbReference>
<keyword evidence="2" id="KW-0238">DNA-binding</keyword>
<dbReference type="InterPro" id="IPR016032">
    <property type="entry name" value="Sig_transdc_resp-reg_C-effctor"/>
</dbReference>
<feature type="transmembrane region" description="Helical" evidence="4">
    <location>
        <begin position="232"/>
        <end position="256"/>
    </location>
</feature>
<feature type="transmembrane region" description="Helical" evidence="4">
    <location>
        <begin position="14"/>
        <end position="37"/>
    </location>
</feature>
<organism evidence="6 7">
    <name type="scientific">Gordonibacter faecis</name>
    <dbReference type="NCBI Taxonomy" id="3047475"/>
    <lineage>
        <taxon>Bacteria</taxon>
        <taxon>Bacillati</taxon>
        <taxon>Actinomycetota</taxon>
        <taxon>Coriobacteriia</taxon>
        <taxon>Eggerthellales</taxon>
        <taxon>Eggerthellaceae</taxon>
        <taxon>Gordonibacter</taxon>
    </lineage>
</organism>
<dbReference type="EMBL" id="JASJEU010000003">
    <property type="protein sequence ID" value="MDJ1649335.1"/>
    <property type="molecule type" value="Genomic_DNA"/>
</dbReference>
<evidence type="ECO:0000313" key="6">
    <source>
        <dbReference type="EMBL" id="MDJ1649335.1"/>
    </source>
</evidence>
<accession>A0ABT7DII5</accession>
<evidence type="ECO:0000256" key="3">
    <source>
        <dbReference type="ARBA" id="ARBA00023163"/>
    </source>
</evidence>
<keyword evidence="4" id="KW-1133">Transmembrane helix</keyword>